<dbReference type="Pfam" id="PF01195">
    <property type="entry name" value="Pept_tRNA_hydro"/>
    <property type="match status" value="1"/>
</dbReference>
<dbReference type="PANTHER" id="PTHR17224:SF1">
    <property type="entry name" value="PEPTIDYL-TRNA HYDROLASE"/>
    <property type="match status" value="1"/>
</dbReference>
<dbReference type="InterPro" id="IPR036416">
    <property type="entry name" value="Pept_tRNA_hydro_sf"/>
</dbReference>
<dbReference type="PANTHER" id="PTHR17224">
    <property type="entry name" value="PEPTIDYL-TRNA HYDROLASE"/>
    <property type="match status" value="1"/>
</dbReference>
<dbReference type="AlphaFoldDB" id="A0A5C6M6I9"/>
<dbReference type="InterPro" id="IPR001328">
    <property type="entry name" value="Pept_tRNA_hydro"/>
</dbReference>
<evidence type="ECO:0000313" key="4">
    <source>
        <dbReference type="EMBL" id="TWW09837.1"/>
    </source>
</evidence>
<accession>A0A5C6M6I9</accession>
<evidence type="ECO:0000256" key="2">
    <source>
        <dbReference type="ARBA" id="ARBA00022801"/>
    </source>
</evidence>
<sequence>MSQSAEKPQQKFQGQIQQAATDGHKVLLVKPLTFMNRSGECVQPLLRFFQVPPEDLVVVCDDMNLPLGRLRWRAGGSSGGQKGLADILQRLGTEQVPRLRVGIGRPPDQMDPVNWVLAKFRPDQRQQVQQSLASSADSVQVWVSKGLTEVMNRYNRLTET</sequence>
<name>A0A5C6M6I9_9PLAN</name>
<evidence type="ECO:0000256" key="3">
    <source>
        <dbReference type="ARBA" id="ARBA00022884"/>
    </source>
</evidence>
<organism evidence="4 5">
    <name type="scientific">Planctomyces bekefii</name>
    <dbReference type="NCBI Taxonomy" id="1653850"/>
    <lineage>
        <taxon>Bacteria</taxon>
        <taxon>Pseudomonadati</taxon>
        <taxon>Planctomycetota</taxon>
        <taxon>Planctomycetia</taxon>
        <taxon>Planctomycetales</taxon>
        <taxon>Planctomycetaceae</taxon>
        <taxon>Planctomyces</taxon>
    </lineage>
</organism>
<dbReference type="Proteomes" id="UP000321083">
    <property type="component" value="Unassembled WGS sequence"/>
</dbReference>
<proteinExistence type="predicted"/>
<keyword evidence="1" id="KW-0820">tRNA-binding</keyword>
<dbReference type="SUPFAM" id="SSF53178">
    <property type="entry name" value="Peptidyl-tRNA hydrolase-like"/>
    <property type="match status" value="1"/>
</dbReference>
<reference evidence="4 5" key="2">
    <citation type="submission" date="2019-08" db="EMBL/GenBank/DDBJ databases">
        <authorList>
            <person name="Henke P."/>
        </authorList>
    </citation>
    <scope>NUCLEOTIDE SEQUENCE [LARGE SCALE GENOMIC DNA]</scope>
    <source>
        <strain evidence="4">Phe10_nw2017</strain>
    </source>
</reference>
<protein>
    <submittedName>
        <fullName evidence="4">Peptidyl-tRNA hydrolase</fullName>
    </submittedName>
</protein>
<dbReference type="GO" id="GO:0004045">
    <property type="term" value="F:peptidyl-tRNA hydrolase activity"/>
    <property type="evidence" value="ECO:0007669"/>
    <property type="project" value="InterPro"/>
</dbReference>
<gene>
    <name evidence="4" type="primary">pth</name>
    <name evidence="4" type="ORF">E3A20_10290</name>
</gene>
<dbReference type="EMBL" id="SRHE01000166">
    <property type="protein sequence ID" value="TWW09837.1"/>
    <property type="molecule type" value="Genomic_DNA"/>
</dbReference>
<comment type="caution">
    <text evidence="4">The sequence shown here is derived from an EMBL/GenBank/DDBJ whole genome shotgun (WGS) entry which is preliminary data.</text>
</comment>
<dbReference type="Gene3D" id="3.40.50.1470">
    <property type="entry name" value="Peptidyl-tRNA hydrolase"/>
    <property type="match status" value="1"/>
</dbReference>
<keyword evidence="2 4" id="KW-0378">Hydrolase</keyword>
<keyword evidence="3" id="KW-0694">RNA-binding</keyword>
<keyword evidence="5" id="KW-1185">Reference proteome</keyword>
<dbReference type="NCBIfam" id="TIGR00447">
    <property type="entry name" value="pth"/>
    <property type="match status" value="1"/>
</dbReference>
<dbReference type="GO" id="GO:0000049">
    <property type="term" value="F:tRNA binding"/>
    <property type="evidence" value="ECO:0007669"/>
    <property type="project" value="UniProtKB-KW"/>
</dbReference>
<reference evidence="4 5" key="1">
    <citation type="submission" date="2019-08" db="EMBL/GenBank/DDBJ databases">
        <title>100 year-old enigma solved: identification of Planctomyces bekefii, the type genus and species of the phylum Planctomycetes.</title>
        <authorList>
            <person name="Svetlana D.N."/>
            <person name="Overmann J."/>
        </authorList>
    </citation>
    <scope>NUCLEOTIDE SEQUENCE [LARGE SCALE GENOMIC DNA]</scope>
    <source>
        <strain evidence="4">Phe10_nw2017</strain>
    </source>
</reference>
<evidence type="ECO:0000256" key="1">
    <source>
        <dbReference type="ARBA" id="ARBA00022555"/>
    </source>
</evidence>
<evidence type="ECO:0000313" key="5">
    <source>
        <dbReference type="Proteomes" id="UP000321083"/>
    </source>
</evidence>